<feature type="transmembrane region" description="Helical" evidence="1">
    <location>
        <begin position="160"/>
        <end position="179"/>
    </location>
</feature>
<dbReference type="InterPro" id="IPR038728">
    <property type="entry name" value="YkvI-like"/>
</dbReference>
<feature type="transmembrane region" description="Helical" evidence="1">
    <location>
        <begin position="12"/>
        <end position="32"/>
    </location>
</feature>
<evidence type="ECO:0000313" key="2">
    <source>
        <dbReference type="EMBL" id="WWA46564.1"/>
    </source>
</evidence>
<feature type="transmembrane region" description="Helical" evidence="1">
    <location>
        <begin position="52"/>
        <end position="72"/>
    </location>
</feature>
<gene>
    <name evidence="2" type="ORF">V5F89_09780</name>
</gene>
<reference evidence="2 3" key="1">
    <citation type="submission" date="2024-02" db="EMBL/GenBank/DDBJ databases">
        <title>The whole genome sequence of five bacterial samples isolated from Abu Dhabi Sabkha-shore region.</title>
        <authorList>
            <person name="Sudalaimuthuasari N."/>
            <person name="Sarfraz B."/>
            <person name="Tuyisabe J.D."/>
            <person name="Mugisha Ntwali L.D.M."/>
            <person name="Ali A.I.A.A."/>
            <person name="Almansoori S.Z.A."/>
            <person name="Alajami H.S.A."/>
            <person name="Almeqbaali A.A.S."/>
            <person name="Kundu B."/>
            <person name="Saeed E.E."/>
            <person name="Sukumarinath V."/>
            <person name="Mishra A.K."/>
            <person name="Hazzouri K.M."/>
            <person name="Almaskari R."/>
            <person name="Sharma A.K."/>
            <person name="Amiri K.M.A."/>
        </authorList>
    </citation>
    <scope>NUCLEOTIDE SEQUENCE [LARGE SCALE GENOMIC DNA]</scope>
    <source>
        <strain evidence="3">kcgeb_sd</strain>
    </source>
</reference>
<proteinExistence type="predicted"/>
<dbReference type="PANTHER" id="PTHR37814:SF1">
    <property type="entry name" value="MEMBRANE PROTEIN"/>
    <property type="match status" value="1"/>
</dbReference>
<feature type="transmembrane region" description="Helical" evidence="1">
    <location>
        <begin position="271"/>
        <end position="294"/>
    </location>
</feature>
<keyword evidence="1" id="KW-0472">Membrane</keyword>
<evidence type="ECO:0000313" key="3">
    <source>
        <dbReference type="Proteomes" id="UP001335183"/>
    </source>
</evidence>
<name>A0ABZ2D309_9SPHN</name>
<feature type="transmembrane region" description="Helical" evidence="1">
    <location>
        <begin position="345"/>
        <end position="367"/>
    </location>
</feature>
<dbReference type="RefSeq" id="WP_338445463.1">
    <property type="nucleotide sequence ID" value="NZ_CP144918.1"/>
</dbReference>
<evidence type="ECO:0000256" key="1">
    <source>
        <dbReference type="SAM" id="Phobius"/>
    </source>
</evidence>
<feature type="transmembrane region" description="Helical" evidence="1">
    <location>
        <begin position="191"/>
        <end position="211"/>
    </location>
</feature>
<sequence>MSAGGAVGGGNWFQRFLLPGFALKAVIIGGGYATGRELAEYFVPAGPWGGLAGMLLATLIWSVVAALTFAFARAMNAYDYRSFFKELLGPAWGLFEIAYLIFVVLILAVFGAAAGAIGAATFGWPEPAGSILLAAAILVTTAFGTTAVERLFKYASMLIYAVYALFIAFALTAFGDLIGESFAAAPAPSGGWMAGGVTYASYNIVGAVVILPILRHLTSRRDALIAGAVAGPLTMLPAILFFVAMMAFYPAIGDETLPSDFLLREMEVPGFQVLFQVMIFTALLESGVGALHAVNERIVGAFQARGRQTPGPTARALIGTAILGACMFVAARVGLVDLIASGYRFLAWLFLAVFVVPLLGIGTFRLLRGGRDPRPEVSS</sequence>
<evidence type="ECO:0008006" key="4">
    <source>
        <dbReference type="Google" id="ProtNLM"/>
    </source>
</evidence>
<keyword evidence="3" id="KW-1185">Reference proteome</keyword>
<feature type="transmembrane region" description="Helical" evidence="1">
    <location>
        <begin position="314"/>
        <end position="333"/>
    </location>
</feature>
<keyword evidence="1" id="KW-1133">Transmembrane helix</keyword>
<dbReference type="PANTHER" id="PTHR37814">
    <property type="entry name" value="CONSERVED MEMBRANE PROTEIN"/>
    <property type="match status" value="1"/>
</dbReference>
<organism evidence="2 3">
    <name type="scientific">Pelagerythrobacter marensis</name>
    <dbReference type="NCBI Taxonomy" id="543877"/>
    <lineage>
        <taxon>Bacteria</taxon>
        <taxon>Pseudomonadati</taxon>
        <taxon>Pseudomonadota</taxon>
        <taxon>Alphaproteobacteria</taxon>
        <taxon>Sphingomonadales</taxon>
        <taxon>Erythrobacteraceae</taxon>
        <taxon>Pelagerythrobacter</taxon>
    </lineage>
</organism>
<protein>
    <recommendedName>
        <fullName evidence="4">Membrane protein YkvI</fullName>
    </recommendedName>
</protein>
<accession>A0ABZ2D309</accession>
<feature type="transmembrane region" description="Helical" evidence="1">
    <location>
        <begin position="223"/>
        <end position="251"/>
    </location>
</feature>
<feature type="transmembrane region" description="Helical" evidence="1">
    <location>
        <begin position="93"/>
        <end position="122"/>
    </location>
</feature>
<keyword evidence="1" id="KW-0812">Transmembrane</keyword>
<dbReference type="Proteomes" id="UP001335183">
    <property type="component" value="Chromosome"/>
</dbReference>
<dbReference type="EMBL" id="CP144918">
    <property type="protein sequence ID" value="WWA46564.1"/>
    <property type="molecule type" value="Genomic_DNA"/>
</dbReference>
<feature type="transmembrane region" description="Helical" evidence="1">
    <location>
        <begin position="128"/>
        <end position="148"/>
    </location>
</feature>